<keyword evidence="4" id="KW-0804">Transcription</keyword>
<gene>
    <name evidence="7" type="ORF">M427DRAFT_131488</name>
</gene>
<feature type="region of interest" description="Disordered" evidence="6">
    <location>
        <begin position="1"/>
        <end position="21"/>
    </location>
</feature>
<keyword evidence="2" id="KW-0479">Metal-binding</keyword>
<dbReference type="OrthoDB" id="2179249at2759"/>
<feature type="compositionally biased region" description="Basic residues" evidence="6">
    <location>
        <begin position="1"/>
        <end position="10"/>
    </location>
</feature>
<feature type="region of interest" description="Disordered" evidence="6">
    <location>
        <begin position="32"/>
        <end position="51"/>
    </location>
</feature>
<feature type="compositionally biased region" description="Basic and acidic residues" evidence="6">
    <location>
        <begin position="11"/>
        <end position="21"/>
    </location>
</feature>
<evidence type="ECO:0000313" key="7">
    <source>
        <dbReference type="EMBL" id="KXS20061.1"/>
    </source>
</evidence>
<dbReference type="AlphaFoldDB" id="A0A139ATK8"/>
<dbReference type="CDD" id="cd12148">
    <property type="entry name" value="fungal_TF_MHR"/>
    <property type="match status" value="1"/>
</dbReference>
<dbReference type="PANTHER" id="PTHR47338">
    <property type="entry name" value="ZN(II)2CYS6 TRANSCRIPTION FACTOR (EUROFUNG)-RELATED"/>
    <property type="match status" value="1"/>
</dbReference>
<dbReference type="GO" id="GO:0046872">
    <property type="term" value="F:metal ion binding"/>
    <property type="evidence" value="ECO:0007669"/>
    <property type="project" value="UniProtKB-KW"/>
</dbReference>
<evidence type="ECO:0000313" key="8">
    <source>
        <dbReference type="Proteomes" id="UP000070544"/>
    </source>
</evidence>
<dbReference type="GO" id="GO:0005634">
    <property type="term" value="C:nucleus"/>
    <property type="evidence" value="ECO:0007669"/>
    <property type="project" value="UniProtKB-SubCell"/>
</dbReference>
<keyword evidence="8" id="KW-1185">Reference proteome</keyword>
<evidence type="ECO:0000256" key="3">
    <source>
        <dbReference type="ARBA" id="ARBA00023015"/>
    </source>
</evidence>
<reference evidence="7 8" key="1">
    <citation type="journal article" date="2015" name="Genome Biol. Evol.">
        <title>Phylogenomic analyses indicate that early fungi evolved digesting cell walls of algal ancestors of land plants.</title>
        <authorList>
            <person name="Chang Y."/>
            <person name="Wang S."/>
            <person name="Sekimoto S."/>
            <person name="Aerts A.L."/>
            <person name="Choi C."/>
            <person name="Clum A."/>
            <person name="LaButti K.M."/>
            <person name="Lindquist E.A."/>
            <person name="Yee Ngan C."/>
            <person name="Ohm R.A."/>
            <person name="Salamov A.A."/>
            <person name="Grigoriev I.V."/>
            <person name="Spatafora J.W."/>
            <person name="Berbee M.L."/>
        </authorList>
    </citation>
    <scope>NUCLEOTIDE SEQUENCE [LARGE SCALE GENOMIC DNA]</scope>
    <source>
        <strain evidence="7 8">JEL478</strain>
    </source>
</reference>
<evidence type="ECO:0000256" key="5">
    <source>
        <dbReference type="ARBA" id="ARBA00023242"/>
    </source>
</evidence>
<keyword evidence="3" id="KW-0805">Transcription regulation</keyword>
<protein>
    <recommendedName>
        <fullName evidence="9">Transcription factor domain-containing protein</fullName>
    </recommendedName>
</protein>
<name>A0A139ATK8_GONPJ</name>
<dbReference type="InterPro" id="IPR050815">
    <property type="entry name" value="TF_fung"/>
</dbReference>
<sequence>MPKEKRKQGLPRKDKGAKVRAADRLDRLESFLGIDKSTSRPEQNRKDWSTVPDPESHIIGILDGTLSSSVFPAAVARNGPLLDFTTMSSHPLNLGRPTYFPPFEPTISTPPLTPESASSFFDAAAFLPPELRALMDPSRHIQRPVTIFDDLPPLPDVETCNDLLNIYFNDPIRSAFAILHRERFYRGARWSNTSLLMSTLAVACMSHPSPTFHTGHRNALAWRLVRLLPQVLSQPATLDTLQTLCHAVLLTLSAVHVDPVVWMLTQCVRVMRESAGIGYAADDRWTKVEELKRTMWCITFLDRIVTAWRPLQECGVRYEEVAGLQLPCHTSTWALDEIVTATNTPTLDSFFDPEVWPMESTRAAKLEYFPLAMCLQVQCLGHVIDYRVHCTRYGVIPGTAGSSTIPPPSLLGTVDTLPGALQTAVDLNNATHLAMTTWYARFHASLGLDAPPISSMYEATVETNVTHRHPVMMKSPIALALFIQYHGLWGWWNSPIPPTGEGGSPNPIDTFGFDNHKKGSPRFIRDWVASPAFVACLEHARIATGALEDYLTLYGNFSLAGVHQSSWGFCLGMSVIPLIIAMREALLEFRRSADDRQVFGAPIDHELILRQLFEQTRAQVRLIVHALRKLSPTASGSSRGLAAARLIERLFNNIVVQESESSDQVVNWITEKGGTVVWSMVAVGFGVALSSGVPENPPPQITLEDRQRSVIAAIKDPLIEAGTTPDAVIDRSLIVLTSDFAVEAKTLTGHIPAPNEEISSSTIDIAGVYSASASIDKMVEMMERNRTAKRRRLSLENVTVTELQSTTLATLHDKDSSAAEYEGEVGTATSSTELWNPAKNYETESELDTADSDIYADVPYILGGDVKQ</sequence>
<feature type="compositionally biased region" description="Basic and acidic residues" evidence="6">
    <location>
        <begin position="37"/>
        <end position="48"/>
    </location>
</feature>
<evidence type="ECO:0000256" key="1">
    <source>
        <dbReference type="ARBA" id="ARBA00004123"/>
    </source>
</evidence>
<proteinExistence type="predicted"/>
<dbReference type="PANTHER" id="PTHR47338:SF5">
    <property type="entry name" value="ZN(II)2CYS6 TRANSCRIPTION FACTOR (EUROFUNG)"/>
    <property type="match status" value="1"/>
</dbReference>
<organism evidence="7 8">
    <name type="scientific">Gonapodya prolifera (strain JEL478)</name>
    <name type="common">Monoblepharis prolifera</name>
    <dbReference type="NCBI Taxonomy" id="1344416"/>
    <lineage>
        <taxon>Eukaryota</taxon>
        <taxon>Fungi</taxon>
        <taxon>Fungi incertae sedis</taxon>
        <taxon>Chytridiomycota</taxon>
        <taxon>Chytridiomycota incertae sedis</taxon>
        <taxon>Monoblepharidomycetes</taxon>
        <taxon>Monoblepharidales</taxon>
        <taxon>Gonapodyaceae</taxon>
        <taxon>Gonapodya</taxon>
    </lineage>
</organism>
<evidence type="ECO:0000256" key="2">
    <source>
        <dbReference type="ARBA" id="ARBA00022723"/>
    </source>
</evidence>
<evidence type="ECO:0000256" key="6">
    <source>
        <dbReference type="SAM" id="MobiDB-lite"/>
    </source>
</evidence>
<comment type="subcellular location">
    <subcellularLocation>
        <location evidence="1">Nucleus</location>
    </subcellularLocation>
</comment>
<dbReference type="Proteomes" id="UP000070544">
    <property type="component" value="Unassembled WGS sequence"/>
</dbReference>
<keyword evidence="5" id="KW-0539">Nucleus</keyword>
<accession>A0A139ATK8</accession>
<dbReference type="GO" id="GO:0000981">
    <property type="term" value="F:DNA-binding transcription factor activity, RNA polymerase II-specific"/>
    <property type="evidence" value="ECO:0007669"/>
    <property type="project" value="InterPro"/>
</dbReference>
<evidence type="ECO:0008006" key="9">
    <source>
        <dbReference type="Google" id="ProtNLM"/>
    </source>
</evidence>
<dbReference type="EMBL" id="KQ965736">
    <property type="protein sequence ID" value="KXS20061.1"/>
    <property type="molecule type" value="Genomic_DNA"/>
</dbReference>
<evidence type="ECO:0000256" key="4">
    <source>
        <dbReference type="ARBA" id="ARBA00023163"/>
    </source>
</evidence>